<dbReference type="Proteomes" id="UP001596023">
    <property type="component" value="Unassembled WGS sequence"/>
</dbReference>
<name>A0ABV9KU09_9BACT</name>
<comment type="caution">
    <text evidence="1">The sequence shown here is derived from an EMBL/GenBank/DDBJ whole genome shotgun (WGS) entry which is preliminary data.</text>
</comment>
<dbReference type="EMBL" id="JBHSGN010000057">
    <property type="protein sequence ID" value="MFC4673460.1"/>
    <property type="molecule type" value="Genomic_DNA"/>
</dbReference>
<evidence type="ECO:0000313" key="1">
    <source>
        <dbReference type="EMBL" id="MFC4673460.1"/>
    </source>
</evidence>
<reference evidence="2" key="1">
    <citation type="journal article" date="2019" name="Int. J. Syst. Evol. Microbiol.">
        <title>The Global Catalogue of Microorganisms (GCM) 10K type strain sequencing project: providing services to taxonomists for standard genome sequencing and annotation.</title>
        <authorList>
            <consortium name="The Broad Institute Genomics Platform"/>
            <consortium name="The Broad Institute Genome Sequencing Center for Infectious Disease"/>
            <person name="Wu L."/>
            <person name="Ma J."/>
        </authorList>
    </citation>
    <scope>NUCLEOTIDE SEQUENCE [LARGE SCALE GENOMIC DNA]</scope>
    <source>
        <strain evidence="2">CCUG 66188</strain>
    </source>
</reference>
<gene>
    <name evidence="1" type="ORF">ACFO6W_07135</name>
</gene>
<organism evidence="1 2">
    <name type="scientific">Dysgonomonas termitidis</name>
    <dbReference type="NCBI Taxonomy" id="1516126"/>
    <lineage>
        <taxon>Bacteria</taxon>
        <taxon>Pseudomonadati</taxon>
        <taxon>Bacteroidota</taxon>
        <taxon>Bacteroidia</taxon>
        <taxon>Bacteroidales</taxon>
        <taxon>Dysgonomonadaceae</taxon>
        <taxon>Dysgonomonas</taxon>
    </lineage>
</organism>
<accession>A0ABV9KU09</accession>
<dbReference type="RefSeq" id="WP_379994756.1">
    <property type="nucleotide sequence ID" value="NZ_JBHSGN010000057.1"/>
</dbReference>
<sequence length="190" mass="22455">MNKFLVRFPCKSYVSRFLELKFGEPDSSDLPPSVDLSSDKGLYEEFRERLSKRSYRHEKKYDKYLFKRYSDEINIRISQDDFYRYGWELSKTDIVRLNCILEGRAKILMYSFVGMHRATGTSLSESIDLFQEKFMFPEDVWPKESIYKSCQRNLDVDKNYVIKELAELINKITLATLSEKKDNVAGTKTT</sequence>
<protein>
    <submittedName>
        <fullName evidence="1">Uncharacterized protein</fullName>
    </submittedName>
</protein>
<proteinExistence type="predicted"/>
<evidence type="ECO:0000313" key="2">
    <source>
        <dbReference type="Proteomes" id="UP001596023"/>
    </source>
</evidence>
<keyword evidence="2" id="KW-1185">Reference proteome</keyword>